<dbReference type="Proteomes" id="UP001165065">
    <property type="component" value="Unassembled WGS sequence"/>
</dbReference>
<comment type="caution">
    <text evidence="5">The sequence shown here is derived from an EMBL/GenBank/DDBJ whole genome shotgun (WGS) entry which is preliminary data.</text>
</comment>
<dbReference type="InterPro" id="IPR051419">
    <property type="entry name" value="Lys/N-term_MeTrsfase_sf"/>
</dbReference>
<feature type="region of interest" description="Disordered" evidence="4">
    <location>
        <begin position="33"/>
        <end position="77"/>
    </location>
</feature>
<name>A0A9W7GCT4_9STRA</name>
<keyword evidence="6" id="KW-1185">Reference proteome</keyword>
<proteinExistence type="inferred from homology"/>
<comment type="similarity">
    <text evidence="1">Belongs to the methyltransferase superfamily.</text>
</comment>
<dbReference type="GO" id="GO:0008168">
    <property type="term" value="F:methyltransferase activity"/>
    <property type="evidence" value="ECO:0007669"/>
    <property type="project" value="UniProtKB-KW"/>
</dbReference>
<sequence>MSNMEVWKSELLRSVRSLRSTDEVVFSSADTVVEIGPPDTSEGRPAYNDPDYWDDRYAPSITSKEGDESDAGNVSSGKGDDVYEWIVKYSDVKSRLAKFLDTTSYPAGLDVLHTGCGNSTLGCDIRSDLASTGVRVVNCDYSSNVIDLMRGLYPSDDWEVLDCLGSAGEQGVGEGYDRIVDKCVLDAFTCGGTEREKRDLVGKYLDFCLGCLRVGGRMIVVSFGQVETRGRYFKGETHGRKEEEWGWWWGGDFEVVDVEGGGKAYVYELCKKT</sequence>
<dbReference type="AlphaFoldDB" id="A0A9W7GCT4"/>
<dbReference type="SUPFAM" id="SSF53335">
    <property type="entry name" value="S-adenosyl-L-methionine-dependent methyltransferases"/>
    <property type="match status" value="1"/>
</dbReference>
<dbReference type="PANTHER" id="PTHR12176">
    <property type="entry name" value="SAM-DEPENDENT METHYLTRANSFERASE SUPERFAMILY PROTEIN"/>
    <property type="match status" value="1"/>
</dbReference>
<evidence type="ECO:0000256" key="4">
    <source>
        <dbReference type="SAM" id="MobiDB-lite"/>
    </source>
</evidence>
<evidence type="ECO:0008006" key="7">
    <source>
        <dbReference type="Google" id="ProtNLM"/>
    </source>
</evidence>
<evidence type="ECO:0000256" key="3">
    <source>
        <dbReference type="ARBA" id="ARBA00022679"/>
    </source>
</evidence>
<organism evidence="5 6">
    <name type="scientific">Triparma columacea</name>
    <dbReference type="NCBI Taxonomy" id="722753"/>
    <lineage>
        <taxon>Eukaryota</taxon>
        <taxon>Sar</taxon>
        <taxon>Stramenopiles</taxon>
        <taxon>Ochrophyta</taxon>
        <taxon>Bolidophyceae</taxon>
        <taxon>Parmales</taxon>
        <taxon>Triparmaceae</taxon>
        <taxon>Triparma</taxon>
    </lineage>
</organism>
<dbReference type="Gene3D" id="3.40.50.150">
    <property type="entry name" value="Vaccinia Virus protein VP39"/>
    <property type="match status" value="1"/>
</dbReference>
<accession>A0A9W7GCT4</accession>
<evidence type="ECO:0000313" key="6">
    <source>
        <dbReference type="Proteomes" id="UP001165065"/>
    </source>
</evidence>
<keyword evidence="2" id="KW-0489">Methyltransferase</keyword>
<evidence type="ECO:0000313" key="5">
    <source>
        <dbReference type="EMBL" id="GMI43321.1"/>
    </source>
</evidence>
<dbReference type="EMBL" id="BRYA01000191">
    <property type="protein sequence ID" value="GMI43321.1"/>
    <property type="molecule type" value="Genomic_DNA"/>
</dbReference>
<evidence type="ECO:0000256" key="1">
    <source>
        <dbReference type="ARBA" id="ARBA00008361"/>
    </source>
</evidence>
<dbReference type="OrthoDB" id="430254at2759"/>
<dbReference type="GO" id="GO:0032259">
    <property type="term" value="P:methylation"/>
    <property type="evidence" value="ECO:0007669"/>
    <property type="project" value="UniProtKB-KW"/>
</dbReference>
<protein>
    <recommendedName>
        <fullName evidence="7">Methyltransferase domain-containing protein</fullName>
    </recommendedName>
</protein>
<keyword evidence="3" id="KW-0808">Transferase</keyword>
<dbReference type="InterPro" id="IPR029063">
    <property type="entry name" value="SAM-dependent_MTases_sf"/>
</dbReference>
<reference evidence="6" key="1">
    <citation type="journal article" date="2023" name="Commun. Biol.">
        <title>Genome analysis of Parmales, the sister group of diatoms, reveals the evolutionary specialization of diatoms from phago-mixotrophs to photoautotrophs.</title>
        <authorList>
            <person name="Ban H."/>
            <person name="Sato S."/>
            <person name="Yoshikawa S."/>
            <person name="Yamada K."/>
            <person name="Nakamura Y."/>
            <person name="Ichinomiya M."/>
            <person name="Sato N."/>
            <person name="Blanc-Mathieu R."/>
            <person name="Endo H."/>
            <person name="Kuwata A."/>
            <person name="Ogata H."/>
        </authorList>
    </citation>
    <scope>NUCLEOTIDE SEQUENCE [LARGE SCALE GENOMIC DNA]</scope>
</reference>
<gene>
    <name evidence="5" type="ORF">TrCOL_g6051</name>
</gene>
<evidence type="ECO:0000256" key="2">
    <source>
        <dbReference type="ARBA" id="ARBA00022603"/>
    </source>
</evidence>